<protein>
    <submittedName>
        <fullName evidence="1">Hypothetical_protein</fullName>
    </submittedName>
</protein>
<comment type="caution">
    <text evidence="1">The sequence shown here is derived from an EMBL/GenBank/DDBJ whole genome shotgun (WGS) entry which is preliminary data.</text>
</comment>
<evidence type="ECO:0000313" key="2">
    <source>
        <dbReference type="Proteomes" id="UP001642409"/>
    </source>
</evidence>
<dbReference type="Proteomes" id="UP001642409">
    <property type="component" value="Unassembled WGS sequence"/>
</dbReference>
<organism evidence="1 2">
    <name type="scientific">Hexamita inflata</name>
    <dbReference type="NCBI Taxonomy" id="28002"/>
    <lineage>
        <taxon>Eukaryota</taxon>
        <taxon>Metamonada</taxon>
        <taxon>Diplomonadida</taxon>
        <taxon>Hexamitidae</taxon>
        <taxon>Hexamitinae</taxon>
        <taxon>Hexamita</taxon>
    </lineage>
</organism>
<evidence type="ECO:0000313" key="1">
    <source>
        <dbReference type="EMBL" id="CAL6063134.1"/>
    </source>
</evidence>
<accession>A0ABP1KJF7</accession>
<sequence length="180" mass="21516">MIELQNKQSQLKVGAFIAIIICLVNQKYNNDIIIELIDIIVFKFQVRNLFEIQNSIDISNCRMIVLVLLLILAISIRARSFSNQRKLNHVIQSFWFIELHQKLQLSNQLYVVGYITDNIIIYFDQVQLTLYYLLQLNQQYKYLQIWQFINDKKRSEVESTLIQCQIPKMMQLSQQLRKEQ</sequence>
<name>A0ABP1KJF7_9EUKA</name>
<dbReference type="EMBL" id="CAXDID020000244">
    <property type="protein sequence ID" value="CAL6063134.1"/>
    <property type="molecule type" value="Genomic_DNA"/>
</dbReference>
<reference evidence="1 2" key="1">
    <citation type="submission" date="2024-07" db="EMBL/GenBank/DDBJ databases">
        <authorList>
            <person name="Akdeniz Z."/>
        </authorList>
    </citation>
    <scope>NUCLEOTIDE SEQUENCE [LARGE SCALE GENOMIC DNA]</scope>
</reference>
<gene>
    <name evidence="1" type="ORF">HINF_LOCUS50699</name>
</gene>
<proteinExistence type="predicted"/>
<keyword evidence="2" id="KW-1185">Reference proteome</keyword>